<evidence type="ECO:0000259" key="4">
    <source>
        <dbReference type="Pfam" id="PF24053"/>
    </source>
</evidence>
<dbReference type="Proteomes" id="UP001370490">
    <property type="component" value="Unassembled WGS sequence"/>
</dbReference>
<evidence type="ECO:0000256" key="3">
    <source>
        <dbReference type="SAM" id="SignalP"/>
    </source>
</evidence>
<organism evidence="5 6">
    <name type="scientific">Dillenia turbinata</name>
    <dbReference type="NCBI Taxonomy" id="194707"/>
    <lineage>
        <taxon>Eukaryota</taxon>
        <taxon>Viridiplantae</taxon>
        <taxon>Streptophyta</taxon>
        <taxon>Embryophyta</taxon>
        <taxon>Tracheophyta</taxon>
        <taxon>Spermatophyta</taxon>
        <taxon>Magnoliopsida</taxon>
        <taxon>eudicotyledons</taxon>
        <taxon>Gunneridae</taxon>
        <taxon>Pentapetalae</taxon>
        <taxon>Dilleniales</taxon>
        <taxon>Dilleniaceae</taxon>
        <taxon>Dillenia</taxon>
    </lineage>
</organism>
<feature type="region of interest" description="Disordered" evidence="1">
    <location>
        <begin position="41"/>
        <end position="151"/>
    </location>
</feature>
<evidence type="ECO:0000256" key="2">
    <source>
        <dbReference type="SAM" id="Phobius"/>
    </source>
</evidence>
<dbReference type="InterPro" id="IPR055780">
    <property type="entry name" value="DUF7356"/>
</dbReference>
<dbReference type="AlphaFoldDB" id="A0AAN8W7M9"/>
<dbReference type="EMBL" id="JBAMMX010000003">
    <property type="protein sequence ID" value="KAK6943371.1"/>
    <property type="molecule type" value="Genomic_DNA"/>
</dbReference>
<gene>
    <name evidence="5" type="ORF">RJ641_024473</name>
</gene>
<feature type="compositionally biased region" description="Basic and acidic residues" evidence="1">
    <location>
        <begin position="122"/>
        <end position="144"/>
    </location>
</feature>
<dbReference type="SUPFAM" id="SSF101447">
    <property type="entry name" value="Formin homology 2 domain (FH2 domain)"/>
    <property type="match status" value="1"/>
</dbReference>
<feature type="transmembrane region" description="Helical" evidence="2">
    <location>
        <begin position="266"/>
        <end position="285"/>
    </location>
</feature>
<keyword evidence="2" id="KW-1133">Transmembrane helix</keyword>
<keyword evidence="2" id="KW-0472">Membrane</keyword>
<feature type="compositionally biased region" description="Polar residues" evidence="1">
    <location>
        <begin position="41"/>
        <end position="54"/>
    </location>
</feature>
<feature type="signal peptide" evidence="3">
    <location>
        <begin position="1"/>
        <end position="24"/>
    </location>
</feature>
<feature type="compositionally biased region" description="Polar residues" evidence="1">
    <location>
        <begin position="61"/>
        <end position="78"/>
    </location>
</feature>
<proteinExistence type="predicted"/>
<reference evidence="5 6" key="1">
    <citation type="submission" date="2023-12" db="EMBL/GenBank/DDBJ databases">
        <title>A high-quality genome assembly for Dillenia turbinata (Dilleniales).</title>
        <authorList>
            <person name="Chanderbali A."/>
        </authorList>
    </citation>
    <scope>NUCLEOTIDE SEQUENCE [LARGE SCALE GENOMIC DNA]</scope>
    <source>
        <strain evidence="5">LSX21</strain>
        <tissue evidence="5">Leaf</tissue>
    </source>
</reference>
<comment type="caution">
    <text evidence="5">The sequence shown here is derived from an EMBL/GenBank/DDBJ whole genome shotgun (WGS) entry which is preliminary data.</text>
</comment>
<dbReference type="PANTHER" id="PTHR34200">
    <property type="entry name" value="DENTIN SIALOPHOSPHOPROTEIN-LIKE ISOFORM X1"/>
    <property type="match status" value="1"/>
</dbReference>
<dbReference type="Pfam" id="PF24053">
    <property type="entry name" value="DUF7356"/>
    <property type="match status" value="1"/>
</dbReference>
<feature type="compositionally biased region" description="Pro residues" evidence="1">
    <location>
        <begin position="89"/>
        <end position="121"/>
    </location>
</feature>
<name>A0AAN8W7M9_9MAGN</name>
<keyword evidence="3" id="KW-0732">Signal</keyword>
<evidence type="ECO:0000313" key="6">
    <source>
        <dbReference type="Proteomes" id="UP001370490"/>
    </source>
</evidence>
<keyword evidence="6" id="KW-1185">Reference proteome</keyword>
<evidence type="ECO:0000256" key="1">
    <source>
        <dbReference type="SAM" id="MobiDB-lite"/>
    </source>
</evidence>
<feature type="domain" description="DUF7356" evidence="4">
    <location>
        <begin position="152"/>
        <end position="244"/>
    </location>
</feature>
<dbReference type="PANTHER" id="PTHR34200:SF2">
    <property type="entry name" value="TRANSMEMBRANE PROTEIN"/>
    <property type="match status" value="1"/>
</dbReference>
<feature type="compositionally biased region" description="Basic and acidic residues" evidence="1">
    <location>
        <begin position="355"/>
        <end position="366"/>
    </location>
</feature>
<accession>A0AAN8W7M9</accession>
<keyword evidence="2" id="KW-0812">Transmembrane</keyword>
<feature type="region of interest" description="Disordered" evidence="1">
    <location>
        <begin position="346"/>
        <end position="366"/>
    </location>
</feature>
<feature type="chain" id="PRO_5042840081" description="DUF7356 domain-containing protein" evidence="3">
    <location>
        <begin position="25"/>
        <end position="366"/>
    </location>
</feature>
<sequence>MDRGVRFVTLMLLFFLIVCDCTNASLFPNFRLLIDADPNATTNQKGSPQPTSASEAKKSDSVPTNTDKSGDKSSTGDQSEGEPEKPKVTPSPPPPPSPSPSPPPHSPPPPPPPRPPPPPPVGKKEPGGGKKSNDQKPGKQEGTSDKAISPRATETCDGLRHCTVDKMVACIRRFEYESKEAILLVQNEGDSTLNVKVTVTSSNAEKKLDVPKHQSKNISIPVSVSEGVKIVLNAGKEDCELDASPISGQDYLQQFLSYAKLVNPIYGVYFLILTAVIVGGACACCKVRKRRQGDGVPYQELEMGLPESIPTVNVDTAEGWDQVWDDDWDEENAVKSPGARYAGSVSANGLAARSSNRDGWEKDWNN</sequence>
<evidence type="ECO:0000313" key="5">
    <source>
        <dbReference type="EMBL" id="KAK6943371.1"/>
    </source>
</evidence>
<protein>
    <recommendedName>
        <fullName evidence="4">DUF7356 domain-containing protein</fullName>
    </recommendedName>
</protein>